<name>I7L8G4_ENCCU</name>
<sequence length="91" mass="10657">MDEGNGRTAYVDFSKKVSGFDTDIKILETNTHIFIYVSQCEETIHLYDEALKKEVTKHKIRPKKKLVVFCNMKIHEGFNDIKKVILDILRK</sequence>
<evidence type="ECO:0000313" key="2">
    <source>
        <dbReference type="Proteomes" id="UP000000819"/>
    </source>
</evidence>
<protein>
    <submittedName>
        <fullName evidence="1">ECU02_0215 protein</fullName>
    </submittedName>
</protein>
<evidence type="ECO:0000313" key="1">
    <source>
        <dbReference type="EMBL" id="CCI73907.1"/>
    </source>
</evidence>
<accession>I7L8G4</accession>
<dbReference type="EMBL" id="AL590442">
    <property type="protein sequence ID" value="CCI73907.1"/>
    <property type="molecule type" value="Genomic_DNA"/>
</dbReference>
<dbReference type="AlphaFoldDB" id="I7L8G4"/>
<dbReference type="Proteomes" id="UP000000819">
    <property type="component" value="Chromosome II"/>
</dbReference>
<reference evidence="1 2" key="1">
    <citation type="journal article" date="2001" name="Nature">
        <title>Genome sequence and gene compaction of the eukaryote parasite Encephalitozoon cuniculi.</title>
        <authorList>
            <person name="Katinka M.D."/>
            <person name="Duprat S."/>
            <person name="Cornillot E."/>
            <person name="Metenier G."/>
            <person name="Thomarat F."/>
            <person name="Prensier G."/>
            <person name="Barbe V."/>
            <person name="Peyretaillade E."/>
            <person name="Brottier P."/>
            <person name="Wincker P."/>
            <person name="Delbac F."/>
            <person name="El Alaoui H."/>
            <person name="Peyret P."/>
            <person name="Saurin W."/>
            <person name="Gouy M."/>
            <person name="Weissenbach J."/>
            <person name="Vivares C.P."/>
        </authorList>
    </citation>
    <scope>NUCLEOTIDE SEQUENCE [LARGE SCALE GENOMIC DNA]</scope>
    <source>
        <strain evidence="1 2">GB-M1</strain>
    </source>
</reference>
<dbReference type="RefSeq" id="NP_001402464.1">
    <property type="nucleotide sequence ID" value="NM_001415292.1"/>
</dbReference>
<gene>
    <name evidence="1" type="ordered locus">ECU02_0215</name>
</gene>
<reference evidence="1 2" key="2">
    <citation type="journal article" date="2009" name="BMC Genomics">
        <title>Identification of transcriptional signals in Encephalitozoon cuniculi widespread among Microsporidia phylum: support for accurate structural genome annotation.</title>
        <authorList>
            <person name="Peyretaillade E."/>
            <person name="Goncalves O."/>
            <person name="Terrat S."/>
            <person name="Dugat-Bony E."/>
            <person name="Wincker P."/>
            <person name="Cornman R.S."/>
            <person name="Evans J.D."/>
            <person name="Delbac F."/>
            <person name="Peyret P."/>
        </authorList>
    </citation>
    <scope>NUCLEOTIDE SEQUENCE [LARGE SCALE GENOMIC DNA]</scope>
    <source>
        <strain evidence="1 2">GB-M1</strain>
    </source>
</reference>
<dbReference type="InParanoid" id="I7L8G4"/>
<dbReference type="GeneID" id="77136313"/>
<organism evidence="1 2">
    <name type="scientific">Encephalitozoon cuniculi (strain GB-M1)</name>
    <name type="common">Microsporidian parasite</name>
    <dbReference type="NCBI Taxonomy" id="284813"/>
    <lineage>
        <taxon>Eukaryota</taxon>
        <taxon>Fungi</taxon>
        <taxon>Fungi incertae sedis</taxon>
        <taxon>Microsporidia</taxon>
        <taxon>Unikaryonidae</taxon>
        <taxon>Encephalitozoon</taxon>
    </lineage>
</organism>
<dbReference type="KEGG" id="ecu:ECU02_0215"/>
<keyword evidence="2" id="KW-1185">Reference proteome</keyword>
<dbReference type="VEuPathDB" id="MicrosporidiaDB:ECU02_0215"/>
<dbReference type="HOGENOM" id="CLU_2427636_0_0_1"/>
<dbReference type="OrthoDB" id="2187833at2759"/>
<proteinExistence type="predicted"/>